<organism evidence="11">
    <name type="scientific">Cystobacterineae bacterium</name>
    <dbReference type="NCBI Taxonomy" id="1934914"/>
    <lineage>
        <taxon>Bacteria</taxon>
        <taxon>Pseudomonadati</taxon>
        <taxon>Myxococcota</taxon>
        <taxon>Myxococcia</taxon>
        <taxon>Myxococcales</taxon>
        <taxon>Cystobacterineae</taxon>
    </lineage>
</organism>
<dbReference type="GO" id="GO:0006433">
    <property type="term" value="P:prolyl-tRNA aminoacylation"/>
    <property type="evidence" value="ECO:0007669"/>
    <property type="project" value="UniProtKB-UniRule"/>
</dbReference>
<dbReference type="GO" id="GO:0005737">
    <property type="term" value="C:cytoplasm"/>
    <property type="evidence" value="ECO:0007669"/>
    <property type="project" value="UniProtKB-SubCell"/>
</dbReference>
<dbReference type="GO" id="GO:0017101">
    <property type="term" value="C:aminoacyl-tRNA synthetase multienzyme complex"/>
    <property type="evidence" value="ECO:0007669"/>
    <property type="project" value="TreeGrafter"/>
</dbReference>
<comment type="domain">
    <text evidence="9">Consists of three domains: the N-terminal catalytic domain, the anticodon-binding domain and the C-terminal extension.</text>
</comment>
<dbReference type="AlphaFoldDB" id="A0A3Q8IBQ2"/>
<dbReference type="GO" id="GO:0004827">
    <property type="term" value="F:proline-tRNA ligase activity"/>
    <property type="evidence" value="ECO:0007669"/>
    <property type="project" value="UniProtKB-UniRule"/>
</dbReference>
<dbReference type="PRINTS" id="PR01046">
    <property type="entry name" value="TRNASYNTHPRO"/>
</dbReference>
<dbReference type="CDD" id="cd00778">
    <property type="entry name" value="ProRS_core_arch_euk"/>
    <property type="match status" value="1"/>
</dbReference>
<comment type="similarity">
    <text evidence="8 9">Belongs to the class-II aminoacyl-tRNA synthetase family. ProS type 3 subfamily.</text>
</comment>
<comment type="catalytic activity">
    <reaction evidence="7 9">
        <text>tRNA(Pro) + L-proline + ATP = L-prolyl-tRNA(Pro) + AMP + diphosphate</text>
        <dbReference type="Rhea" id="RHEA:14305"/>
        <dbReference type="Rhea" id="RHEA-COMP:9700"/>
        <dbReference type="Rhea" id="RHEA-COMP:9702"/>
        <dbReference type="ChEBI" id="CHEBI:30616"/>
        <dbReference type="ChEBI" id="CHEBI:33019"/>
        <dbReference type="ChEBI" id="CHEBI:60039"/>
        <dbReference type="ChEBI" id="CHEBI:78442"/>
        <dbReference type="ChEBI" id="CHEBI:78532"/>
        <dbReference type="ChEBI" id="CHEBI:456215"/>
        <dbReference type="EC" id="6.1.1.15"/>
    </reaction>
</comment>
<dbReference type="HAMAP" id="MF_01571">
    <property type="entry name" value="Pro_tRNA_synth_type3"/>
    <property type="match status" value="1"/>
</dbReference>
<dbReference type="NCBIfam" id="TIGR00408">
    <property type="entry name" value="proS_fam_I"/>
    <property type="match status" value="1"/>
</dbReference>
<evidence type="ECO:0000256" key="7">
    <source>
        <dbReference type="ARBA" id="ARBA00047671"/>
    </source>
</evidence>
<evidence type="ECO:0000256" key="1">
    <source>
        <dbReference type="ARBA" id="ARBA00022490"/>
    </source>
</evidence>
<dbReference type="PROSITE" id="PS50862">
    <property type="entry name" value="AA_TRNA_LIGASE_II"/>
    <property type="match status" value="1"/>
</dbReference>
<dbReference type="Pfam" id="PF09180">
    <property type="entry name" value="ProRS-C_1"/>
    <property type="match status" value="1"/>
</dbReference>
<dbReference type="InterPro" id="IPR002316">
    <property type="entry name" value="Pro-tRNA-ligase_IIa"/>
</dbReference>
<dbReference type="FunFam" id="3.30.930.10:FF:000023">
    <property type="entry name" value="Proline--tRNA ligase"/>
    <property type="match status" value="1"/>
</dbReference>
<dbReference type="InterPro" id="IPR004499">
    <property type="entry name" value="Pro-tRNA-ligase_IIa_arc-type"/>
</dbReference>
<dbReference type="InterPro" id="IPR036621">
    <property type="entry name" value="Anticodon-bd_dom_sf"/>
</dbReference>
<dbReference type="SMART" id="SM00946">
    <property type="entry name" value="ProRS-C_1"/>
    <property type="match status" value="1"/>
</dbReference>
<sequence>MAEKLTPREKGFSEWYVDLVQKAKLADYSDVKGCMVIRPNGYALWENIQRVMDKMFKDAGVRNAYFPLLIPESYLKKEAEHVEGFNPQLAVVTHAGGQKLEEPYVIRPTSETIINRSFSKWIQSYRDLPLLLNQWANVMRWEMRTRLFLRTTEFLWQEGHTCHETEDDAEKQTLQMLEVYRTFAEDYMAMPVLTGRKTESEKFAGALRTYSIEAMMQDKKALQAGTSHNLGQNFAKAFDTKFQGRDGQQHFVWQTSWGTSTRLIGGLILTHSDDTGLIVPPKLAATHVVIIPIAGKATDVEKAQVLEKAHALGADLRKAGLGVVVDDDETKSPGFKYNEHELIGTCVRIELGPKDLAKNSCVMVRRDLRQKEFVSLDEAVAKAQAMLDQMQKDLFTKAKDFRDSHTFEVNSYEELKARAEDGFLLAHWNGDAKTEARIKEETGLTTRCRPFNIKQEPGKCVLTGEPSQGRIVFSKAY</sequence>
<comment type="function">
    <text evidence="9">Catalyzes the attachment of proline to tRNA(Pro) in a two-step reaction: proline is first activated by ATP to form Pro-AMP and then transferred to the acceptor end of tRNA(Pro).</text>
</comment>
<evidence type="ECO:0000256" key="3">
    <source>
        <dbReference type="ARBA" id="ARBA00022741"/>
    </source>
</evidence>
<dbReference type="Gene3D" id="3.40.50.800">
    <property type="entry name" value="Anticodon-binding domain"/>
    <property type="match status" value="1"/>
</dbReference>
<dbReference type="InterPro" id="IPR016061">
    <property type="entry name" value="Pro-tRNA_ligase_II_C"/>
</dbReference>
<dbReference type="SUPFAM" id="SSF55681">
    <property type="entry name" value="Class II aaRS and biotin synthetases"/>
    <property type="match status" value="1"/>
</dbReference>
<dbReference type="InterPro" id="IPR006195">
    <property type="entry name" value="aa-tRNA-synth_II"/>
</dbReference>
<dbReference type="Gene3D" id="3.30.110.30">
    <property type="entry name" value="C-terminal domain of ProRS"/>
    <property type="match status" value="1"/>
</dbReference>
<keyword evidence="5 9" id="KW-0648">Protein biosynthesis</keyword>
<keyword evidence="4 9" id="KW-0067">ATP-binding</keyword>
<reference evidence="11" key="1">
    <citation type="journal article" date="2018" name="J. Ind. Microbiol. Biotechnol.">
        <title>Genome mining reveals uncommon alkylpyrones as type III PKS products from myxobacteria.</title>
        <authorList>
            <person name="Hug J.J."/>
            <person name="Panter F."/>
            <person name="Krug D."/>
            <person name="Muller R."/>
        </authorList>
    </citation>
    <scope>NUCLEOTIDE SEQUENCE</scope>
    <source>
        <strain evidence="11">MCy9487</strain>
    </source>
</reference>
<dbReference type="InterPro" id="IPR004154">
    <property type="entry name" value="Anticodon-bd"/>
</dbReference>
<name>A0A3Q8IBQ2_9BACT</name>
<accession>A0A3Q8IBQ2</accession>
<keyword evidence="1 9" id="KW-0963">Cytoplasm</keyword>
<dbReference type="Pfam" id="PF03129">
    <property type="entry name" value="HGTP_anticodon"/>
    <property type="match status" value="1"/>
</dbReference>
<dbReference type="PANTHER" id="PTHR43382:SF2">
    <property type="entry name" value="BIFUNCTIONAL GLUTAMATE_PROLINE--TRNA LIGASE"/>
    <property type="match status" value="1"/>
</dbReference>
<dbReference type="SUPFAM" id="SSF64586">
    <property type="entry name" value="C-terminal domain of ProRS"/>
    <property type="match status" value="1"/>
</dbReference>
<evidence type="ECO:0000256" key="8">
    <source>
        <dbReference type="ARBA" id="ARBA00060806"/>
    </source>
</evidence>
<dbReference type="Gene3D" id="3.30.930.10">
    <property type="entry name" value="Bira Bifunctional Protein, Domain 2"/>
    <property type="match status" value="1"/>
</dbReference>
<evidence type="ECO:0000256" key="5">
    <source>
        <dbReference type="ARBA" id="ARBA00022917"/>
    </source>
</evidence>
<dbReference type="EC" id="6.1.1.15" evidence="9"/>
<gene>
    <name evidence="9" type="primary">proS</name>
</gene>
<evidence type="ECO:0000256" key="4">
    <source>
        <dbReference type="ARBA" id="ARBA00022840"/>
    </source>
</evidence>
<feature type="domain" description="Aminoacyl-transfer RNA synthetases class-II family profile" evidence="10">
    <location>
        <begin position="38"/>
        <end position="280"/>
    </location>
</feature>
<dbReference type="InterPro" id="IPR045864">
    <property type="entry name" value="aa-tRNA-synth_II/BPL/LPL"/>
</dbReference>
<dbReference type="InterPro" id="IPR002314">
    <property type="entry name" value="aa-tRNA-synt_IIb"/>
</dbReference>
<evidence type="ECO:0000256" key="2">
    <source>
        <dbReference type="ARBA" id="ARBA00022598"/>
    </source>
</evidence>
<comment type="subunit">
    <text evidence="9">Homodimer.</text>
</comment>
<evidence type="ECO:0000256" key="6">
    <source>
        <dbReference type="ARBA" id="ARBA00023146"/>
    </source>
</evidence>
<dbReference type="Pfam" id="PF00587">
    <property type="entry name" value="tRNA-synt_2b"/>
    <property type="match status" value="1"/>
</dbReference>
<keyword evidence="6 9" id="KW-0030">Aminoacyl-tRNA synthetase</keyword>
<dbReference type="EMBL" id="MH908886">
    <property type="protein sequence ID" value="AYM52844.1"/>
    <property type="molecule type" value="Genomic_DNA"/>
</dbReference>
<dbReference type="InterPro" id="IPR033721">
    <property type="entry name" value="ProRS_core_arch_euk"/>
</dbReference>
<dbReference type="PANTHER" id="PTHR43382">
    <property type="entry name" value="PROLYL-TRNA SYNTHETASE"/>
    <property type="match status" value="1"/>
</dbReference>
<proteinExistence type="inferred from homology"/>
<protein>
    <recommendedName>
        <fullName evidence="9">Proline--tRNA ligase</fullName>
        <ecNumber evidence="9">6.1.1.15</ecNumber>
    </recommendedName>
    <alternativeName>
        <fullName evidence="9">Prolyl-tRNA synthetase</fullName>
        <shortName evidence="9">ProRS</shortName>
    </alternativeName>
</protein>
<evidence type="ECO:0000313" key="11">
    <source>
        <dbReference type="EMBL" id="AYM52844.1"/>
    </source>
</evidence>
<dbReference type="GO" id="GO:0005524">
    <property type="term" value="F:ATP binding"/>
    <property type="evidence" value="ECO:0007669"/>
    <property type="project" value="UniProtKB-UniRule"/>
</dbReference>
<evidence type="ECO:0000256" key="9">
    <source>
        <dbReference type="HAMAP-Rule" id="MF_01571"/>
    </source>
</evidence>
<comment type="subcellular location">
    <subcellularLocation>
        <location evidence="9">Cytoplasm</location>
    </subcellularLocation>
</comment>
<dbReference type="SUPFAM" id="SSF52954">
    <property type="entry name" value="Class II aaRS ABD-related"/>
    <property type="match status" value="1"/>
</dbReference>
<evidence type="ECO:0000259" key="10">
    <source>
        <dbReference type="PROSITE" id="PS50862"/>
    </source>
</evidence>
<keyword evidence="2 9" id="KW-0436">Ligase</keyword>
<keyword evidence="3 9" id="KW-0547">Nucleotide-binding</keyword>
<dbReference type="InterPro" id="IPR017449">
    <property type="entry name" value="Pro-tRNA_synth_II"/>
</dbReference>